<dbReference type="GO" id="GO:0005829">
    <property type="term" value="C:cytosol"/>
    <property type="evidence" value="ECO:0007669"/>
    <property type="project" value="TreeGrafter"/>
</dbReference>
<evidence type="ECO:0000313" key="3">
    <source>
        <dbReference type="Proteomes" id="UP000276991"/>
    </source>
</evidence>
<dbReference type="GO" id="GO:0010499">
    <property type="term" value="P:proteasomal ubiquitin-independent protein catabolic process"/>
    <property type="evidence" value="ECO:0007669"/>
    <property type="project" value="TreeGrafter"/>
</dbReference>
<dbReference type="GO" id="GO:0016504">
    <property type="term" value="F:peptidase activator activity"/>
    <property type="evidence" value="ECO:0007669"/>
    <property type="project" value="InterPro"/>
</dbReference>
<name>A0A498SMX4_ACAVI</name>
<protein>
    <submittedName>
        <fullName evidence="2">Uncharacterized protein</fullName>
    </submittedName>
</protein>
<dbReference type="OrthoDB" id="17907at2759"/>
<proteinExistence type="predicted"/>
<feature type="compositionally biased region" description="Polar residues" evidence="1">
    <location>
        <begin position="1"/>
        <end position="20"/>
    </location>
</feature>
<reference evidence="2 3" key="1">
    <citation type="submission" date="2018-08" db="EMBL/GenBank/DDBJ databases">
        <authorList>
            <person name="Laetsch R D."/>
            <person name="Stevens L."/>
            <person name="Kumar S."/>
            <person name="Blaxter L. M."/>
        </authorList>
    </citation>
    <scope>NUCLEOTIDE SEQUENCE [LARGE SCALE GENOMIC DNA]</scope>
</reference>
<dbReference type="STRING" id="6277.A0A498SMX4"/>
<feature type="region of interest" description="Disordered" evidence="1">
    <location>
        <begin position="1"/>
        <end position="31"/>
    </location>
</feature>
<dbReference type="PANTHER" id="PTHR32170">
    <property type="entry name" value="PROTEASOME ACTIVATOR COMPLEX SUBUNIT 4"/>
    <property type="match status" value="1"/>
</dbReference>
<keyword evidence="3" id="KW-1185">Reference proteome</keyword>
<gene>
    <name evidence="2" type="ORF">NAV_LOCUS6121</name>
</gene>
<evidence type="ECO:0000256" key="1">
    <source>
        <dbReference type="SAM" id="MobiDB-lite"/>
    </source>
</evidence>
<feature type="non-terminal residue" evidence="2">
    <location>
        <position position="206"/>
    </location>
</feature>
<dbReference type="EMBL" id="UPTC01001191">
    <property type="protein sequence ID" value="VBB31330.1"/>
    <property type="molecule type" value="Genomic_DNA"/>
</dbReference>
<dbReference type="Proteomes" id="UP000276991">
    <property type="component" value="Unassembled WGS sequence"/>
</dbReference>
<dbReference type="AlphaFoldDB" id="A0A498SMX4"/>
<accession>A0A498SMX4</accession>
<evidence type="ECO:0000313" key="2">
    <source>
        <dbReference type="EMBL" id="VBB31330.1"/>
    </source>
</evidence>
<dbReference type="InterPro" id="IPR035309">
    <property type="entry name" value="PSME4"/>
</dbReference>
<dbReference type="GO" id="GO:0070628">
    <property type="term" value="F:proteasome binding"/>
    <property type="evidence" value="ECO:0007669"/>
    <property type="project" value="InterPro"/>
</dbReference>
<dbReference type="GO" id="GO:0005634">
    <property type="term" value="C:nucleus"/>
    <property type="evidence" value="ECO:0007669"/>
    <property type="project" value="TreeGrafter"/>
</dbReference>
<dbReference type="PANTHER" id="PTHR32170:SF3">
    <property type="entry name" value="PROTEASOME ACTIVATOR COMPLEX SUBUNIT 4"/>
    <property type="match status" value="1"/>
</dbReference>
<organism evidence="2 3">
    <name type="scientific">Acanthocheilonema viteae</name>
    <name type="common">Filarial nematode worm</name>
    <name type="synonym">Dipetalonema viteae</name>
    <dbReference type="NCBI Taxonomy" id="6277"/>
    <lineage>
        <taxon>Eukaryota</taxon>
        <taxon>Metazoa</taxon>
        <taxon>Ecdysozoa</taxon>
        <taxon>Nematoda</taxon>
        <taxon>Chromadorea</taxon>
        <taxon>Rhabditida</taxon>
        <taxon>Spirurina</taxon>
        <taxon>Spiruromorpha</taxon>
        <taxon>Filarioidea</taxon>
        <taxon>Onchocercidae</taxon>
        <taxon>Acanthocheilonema</taxon>
    </lineage>
</organism>
<sequence length="206" mass="23917">MSNSECNSSTDGSIDDSSLSDVEMDMENNDGQYLSDAEAAMDVDEEENTSPFQKEIWQLKHLPYYEEMQKEADDHFSRDLDASRHIKVGLVHAVMLRDIRPGFIHWICELDKYINLYSRRFTKADHIALVKLCYSCMTMRGADFRIVKICAQSVSNLLFRKELLSRDDIQLEWRPLYDIYVEVSFKNLEEDGLLLLPDGMKATLEQ</sequence>